<keyword evidence="1" id="KW-0479">Metal-binding</keyword>
<feature type="region of interest" description="Disordered" evidence="5">
    <location>
        <begin position="158"/>
        <end position="199"/>
    </location>
</feature>
<evidence type="ECO:0000313" key="7">
    <source>
        <dbReference type="Proteomes" id="UP000639772"/>
    </source>
</evidence>
<dbReference type="PANTHER" id="PTHR14493:SF50">
    <property type="entry name" value="RING FINGER PROTEIN UNKEMPT"/>
    <property type="match status" value="1"/>
</dbReference>
<keyword evidence="4" id="KW-0040">ANK repeat</keyword>
<dbReference type="GO" id="GO:0008270">
    <property type="term" value="F:zinc ion binding"/>
    <property type="evidence" value="ECO:0007669"/>
    <property type="project" value="UniProtKB-KW"/>
</dbReference>
<evidence type="ECO:0000256" key="4">
    <source>
        <dbReference type="PROSITE-ProRule" id="PRU00023"/>
    </source>
</evidence>
<dbReference type="EMBL" id="JADCNM010000002">
    <property type="protein sequence ID" value="KAG0494819.1"/>
    <property type="molecule type" value="Genomic_DNA"/>
</dbReference>
<gene>
    <name evidence="6" type="ORF">HPP92_005813</name>
</gene>
<protein>
    <submittedName>
        <fullName evidence="6">Uncharacterized protein</fullName>
    </submittedName>
</protein>
<dbReference type="SMART" id="SM00248">
    <property type="entry name" value="ANK"/>
    <property type="match status" value="2"/>
</dbReference>
<accession>A0A835RSU3</accession>
<dbReference type="Pfam" id="PF12796">
    <property type="entry name" value="Ank_2"/>
    <property type="match status" value="1"/>
</dbReference>
<evidence type="ECO:0000313" key="6">
    <source>
        <dbReference type="EMBL" id="KAG0494819.1"/>
    </source>
</evidence>
<dbReference type="SUPFAM" id="SSF48403">
    <property type="entry name" value="Ankyrin repeat"/>
    <property type="match status" value="1"/>
</dbReference>
<dbReference type="PRINTS" id="PR01415">
    <property type="entry name" value="ANKYRIN"/>
</dbReference>
<evidence type="ECO:0000256" key="3">
    <source>
        <dbReference type="ARBA" id="ARBA00022833"/>
    </source>
</evidence>
<name>A0A835RSU3_VANPL</name>
<proteinExistence type="predicted"/>
<evidence type="ECO:0000256" key="2">
    <source>
        <dbReference type="ARBA" id="ARBA00022771"/>
    </source>
</evidence>
<dbReference type="InterPro" id="IPR045234">
    <property type="entry name" value="Unkempt-like"/>
</dbReference>
<comment type="caution">
    <text evidence="6">The sequence shown here is derived from an EMBL/GenBank/DDBJ whole genome shotgun (WGS) entry which is preliminary data.</text>
</comment>
<dbReference type="Gene3D" id="1.25.40.20">
    <property type="entry name" value="Ankyrin repeat-containing domain"/>
    <property type="match status" value="1"/>
</dbReference>
<dbReference type="InterPro" id="IPR002110">
    <property type="entry name" value="Ankyrin_rpt"/>
</dbReference>
<keyword evidence="2" id="KW-0863">Zinc-finger</keyword>
<dbReference type="PROSITE" id="PS50088">
    <property type="entry name" value="ANK_REPEAT"/>
    <property type="match status" value="1"/>
</dbReference>
<keyword evidence="3" id="KW-0862">Zinc</keyword>
<sequence length="221" mass="23543">MKTIDHLTIEVENTFASVLEHAANNDVEGFQLSVERDPSTIDEVGDWYGRKKVIEQRTPLMVAATYGSIDVLKLILKLSSIDLNRHCGLDKTTALHCAASGGSVTAVETIKILLSAGADPNCVDVNGHRPSDVIVAPHKCSNLRATLEQLLGSSDGTGFVNHHQTHEVSSASSNSSSVVLSLSPDEDGSPSSGSTSSSNHVNFQVLPIVSEKRNTQLTQLS</sequence>
<organism evidence="6 7">
    <name type="scientific">Vanilla planifolia</name>
    <name type="common">Vanilla</name>
    <dbReference type="NCBI Taxonomy" id="51239"/>
    <lineage>
        <taxon>Eukaryota</taxon>
        <taxon>Viridiplantae</taxon>
        <taxon>Streptophyta</taxon>
        <taxon>Embryophyta</taxon>
        <taxon>Tracheophyta</taxon>
        <taxon>Spermatophyta</taxon>
        <taxon>Magnoliopsida</taxon>
        <taxon>Liliopsida</taxon>
        <taxon>Asparagales</taxon>
        <taxon>Orchidaceae</taxon>
        <taxon>Vanilloideae</taxon>
        <taxon>Vanilleae</taxon>
        <taxon>Vanilla</taxon>
    </lineage>
</organism>
<dbReference type="Proteomes" id="UP000639772">
    <property type="component" value="Unassembled WGS sequence"/>
</dbReference>
<evidence type="ECO:0000256" key="5">
    <source>
        <dbReference type="SAM" id="MobiDB-lite"/>
    </source>
</evidence>
<dbReference type="PROSITE" id="PS50297">
    <property type="entry name" value="ANK_REP_REGION"/>
    <property type="match status" value="1"/>
</dbReference>
<dbReference type="AlphaFoldDB" id="A0A835RSU3"/>
<dbReference type="PANTHER" id="PTHR14493">
    <property type="entry name" value="UNKEMPT FAMILY MEMBER"/>
    <property type="match status" value="1"/>
</dbReference>
<reference evidence="6 7" key="1">
    <citation type="journal article" date="2020" name="Nat. Food">
        <title>A phased Vanilla planifolia genome enables genetic improvement of flavour and production.</title>
        <authorList>
            <person name="Hasing T."/>
            <person name="Tang H."/>
            <person name="Brym M."/>
            <person name="Khazi F."/>
            <person name="Huang T."/>
            <person name="Chambers A.H."/>
        </authorList>
    </citation>
    <scope>NUCLEOTIDE SEQUENCE [LARGE SCALE GENOMIC DNA]</scope>
    <source>
        <tissue evidence="6">Leaf</tissue>
    </source>
</reference>
<dbReference type="OrthoDB" id="410307at2759"/>
<feature type="compositionally biased region" description="Low complexity" evidence="5">
    <location>
        <begin position="168"/>
        <end position="198"/>
    </location>
</feature>
<evidence type="ECO:0000256" key="1">
    <source>
        <dbReference type="ARBA" id="ARBA00022723"/>
    </source>
</evidence>
<feature type="repeat" description="ANK" evidence="4">
    <location>
        <begin position="90"/>
        <end position="125"/>
    </location>
</feature>
<dbReference type="InterPro" id="IPR036770">
    <property type="entry name" value="Ankyrin_rpt-contain_sf"/>
</dbReference>